<dbReference type="GO" id="GO:0030170">
    <property type="term" value="F:pyridoxal phosphate binding"/>
    <property type="evidence" value="ECO:0007669"/>
    <property type="project" value="InterPro"/>
</dbReference>
<comment type="cofactor">
    <cofactor evidence="1">
        <name>pyridoxal 5'-phosphate</name>
        <dbReference type="ChEBI" id="CHEBI:597326"/>
    </cofactor>
</comment>
<proteinExistence type="inferred from homology"/>
<evidence type="ECO:0000256" key="4">
    <source>
        <dbReference type="ARBA" id="ARBA00008392"/>
    </source>
</evidence>
<evidence type="ECO:0000256" key="5">
    <source>
        <dbReference type="ARBA" id="ARBA00013257"/>
    </source>
</evidence>
<evidence type="ECO:0000256" key="10">
    <source>
        <dbReference type="ARBA" id="ARBA00023315"/>
    </source>
</evidence>
<dbReference type="GO" id="GO:0006782">
    <property type="term" value="P:protoporphyrinogen IX biosynthetic process"/>
    <property type="evidence" value="ECO:0007669"/>
    <property type="project" value="UniProtKB-UniPathway"/>
</dbReference>
<evidence type="ECO:0000256" key="8">
    <source>
        <dbReference type="ARBA" id="ARBA00022898"/>
    </source>
</evidence>
<dbReference type="Gene3D" id="3.90.1150.10">
    <property type="entry name" value="Aspartate Aminotransferase, domain 1"/>
    <property type="match status" value="1"/>
</dbReference>
<dbReference type="CDD" id="cd06454">
    <property type="entry name" value="KBL_like"/>
    <property type="match status" value="1"/>
</dbReference>
<dbReference type="PANTHER" id="PTHR13693:SF102">
    <property type="entry name" value="2-AMINO-3-KETOBUTYRATE COENZYME A LIGASE, MITOCHONDRIAL"/>
    <property type="match status" value="1"/>
</dbReference>
<feature type="region of interest" description="Disordered" evidence="15">
    <location>
        <begin position="83"/>
        <end position="110"/>
    </location>
</feature>
<evidence type="ECO:0000256" key="15">
    <source>
        <dbReference type="SAM" id="MobiDB-lite"/>
    </source>
</evidence>
<feature type="domain" description="Aminotransferase class I/classII large" evidence="16">
    <location>
        <begin position="229"/>
        <end position="586"/>
    </location>
</feature>
<organism evidence="17">
    <name type="scientific">Phaffia rhodozyma</name>
    <name type="common">Yeast</name>
    <name type="synonym">Xanthophyllomyces dendrorhous</name>
    <dbReference type="NCBI Taxonomy" id="264483"/>
    <lineage>
        <taxon>Eukaryota</taxon>
        <taxon>Fungi</taxon>
        <taxon>Dikarya</taxon>
        <taxon>Basidiomycota</taxon>
        <taxon>Agaricomycotina</taxon>
        <taxon>Tremellomycetes</taxon>
        <taxon>Cystofilobasidiales</taxon>
        <taxon>Mrakiaceae</taxon>
        <taxon>Phaffia</taxon>
    </lineage>
</organism>
<keyword evidence="10" id="KW-0012">Acyltransferase</keyword>
<comment type="function">
    <text evidence="2">Catalyzes the synthesis of 5-aminolevulinate (ALA) from succinyl-CoA and glycine, the first and rate-limiting step in heme biosynthesis.</text>
</comment>
<reference evidence="17" key="1">
    <citation type="submission" date="2014-08" db="EMBL/GenBank/DDBJ databases">
        <authorList>
            <person name="Sharma Rahul"/>
            <person name="Thines Marco"/>
        </authorList>
    </citation>
    <scope>NUCLEOTIDE SEQUENCE</scope>
</reference>
<evidence type="ECO:0000256" key="9">
    <source>
        <dbReference type="ARBA" id="ARBA00023133"/>
    </source>
</evidence>
<keyword evidence="8" id="KW-0663">Pyridoxal phosphate</keyword>
<evidence type="ECO:0000259" key="16">
    <source>
        <dbReference type="Pfam" id="PF00155"/>
    </source>
</evidence>
<dbReference type="EC" id="2.3.1.37" evidence="5"/>
<evidence type="ECO:0000256" key="11">
    <source>
        <dbReference type="ARBA" id="ARBA00031691"/>
    </source>
</evidence>
<dbReference type="NCBIfam" id="TIGR01821">
    <property type="entry name" value="5aminolev_synth"/>
    <property type="match status" value="1"/>
</dbReference>
<dbReference type="SUPFAM" id="SSF53383">
    <property type="entry name" value="PLP-dependent transferases"/>
    <property type="match status" value="1"/>
</dbReference>
<comment type="catalytic activity">
    <reaction evidence="14">
        <text>succinyl-CoA + glycine + H(+) = 5-aminolevulinate + CO2 + CoA</text>
        <dbReference type="Rhea" id="RHEA:12921"/>
        <dbReference type="ChEBI" id="CHEBI:15378"/>
        <dbReference type="ChEBI" id="CHEBI:16526"/>
        <dbReference type="ChEBI" id="CHEBI:57287"/>
        <dbReference type="ChEBI" id="CHEBI:57292"/>
        <dbReference type="ChEBI" id="CHEBI:57305"/>
        <dbReference type="ChEBI" id="CHEBI:356416"/>
        <dbReference type="EC" id="2.3.1.37"/>
    </reaction>
</comment>
<dbReference type="InterPro" id="IPR015421">
    <property type="entry name" value="PyrdxlP-dep_Trfase_major"/>
</dbReference>
<dbReference type="InterPro" id="IPR050087">
    <property type="entry name" value="AON_synthase_class-II"/>
</dbReference>
<evidence type="ECO:0000256" key="14">
    <source>
        <dbReference type="ARBA" id="ARBA00047654"/>
    </source>
</evidence>
<feature type="compositionally biased region" description="Polar residues" evidence="15">
    <location>
        <begin position="90"/>
        <end position="106"/>
    </location>
</feature>
<feature type="region of interest" description="Disordered" evidence="15">
    <location>
        <begin position="687"/>
        <end position="707"/>
    </location>
</feature>
<dbReference type="InterPro" id="IPR004839">
    <property type="entry name" value="Aminotransferase_I/II_large"/>
</dbReference>
<evidence type="ECO:0000256" key="2">
    <source>
        <dbReference type="ARBA" id="ARBA00003076"/>
    </source>
</evidence>
<dbReference type="UniPathway" id="UPA00251">
    <property type="reaction ID" value="UER00375"/>
</dbReference>
<keyword evidence="7" id="KW-0808">Transferase</keyword>
<dbReference type="AlphaFoldDB" id="A0A0F7SGN8"/>
<dbReference type="InterPro" id="IPR001917">
    <property type="entry name" value="Aminotrans_II_pyridoxalP_BS"/>
</dbReference>
<dbReference type="FunFam" id="3.40.640.10:FF:000006">
    <property type="entry name" value="5-aminolevulinate synthase, mitochondrial"/>
    <property type="match status" value="1"/>
</dbReference>
<evidence type="ECO:0000256" key="13">
    <source>
        <dbReference type="ARBA" id="ARBA00032773"/>
    </source>
</evidence>
<dbReference type="Pfam" id="PF00155">
    <property type="entry name" value="Aminotran_1_2"/>
    <property type="match status" value="1"/>
</dbReference>
<dbReference type="InterPro" id="IPR015422">
    <property type="entry name" value="PyrdxlP-dep_Trfase_small"/>
</dbReference>
<name>A0A0F7SGN8_PHARH</name>
<keyword evidence="9" id="KW-0350">Heme biosynthesis</keyword>
<dbReference type="GO" id="GO:0005739">
    <property type="term" value="C:mitochondrion"/>
    <property type="evidence" value="ECO:0007669"/>
    <property type="project" value="TreeGrafter"/>
</dbReference>
<evidence type="ECO:0000256" key="6">
    <source>
        <dbReference type="ARBA" id="ARBA00019560"/>
    </source>
</evidence>
<dbReference type="Gene3D" id="3.40.640.10">
    <property type="entry name" value="Type I PLP-dependent aspartate aminotransferase-like (Major domain)"/>
    <property type="match status" value="1"/>
</dbReference>
<dbReference type="InterPro" id="IPR010961">
    <property type="entry name" value="4pyrrol_synth_NH2levulA_synth"/>
</dbReference>
<evidence type="ECO:0000313" key="17">
    <source>
        <dbReference type="EMBL" id="CDZ98056.1"/>
    </source>
</evidence>
<evidence type="ECO:0000256" key="7">
    <source>
        <dbReference type="ARBA" id="ARBA00022679"/>
    </source>
</evidence>
<comment type="pathway">
    <text evidence="3">Porphyrin-containing compound metabolism; protoporphyrin-IX biosynthesis; 5-aminolevulinate from glycine: step 1/1.</text>
</comment>
<dbReference type="EMBL" id="LN483273">
    <property type="protein sequence ID" value="CDZ98056.1"/>
    <property type="molecule type" value="Genomic_DNA"/>
</dbReference>
<evidence type="ECO:0000256" key="12">
    <source>
        <dbReference type="ARBA" id="ARBA00031945"/>
    </source>
</evidence>
<comment type="similarity">
    <text evidence="4">Belongs to the class-II pyridoxal-phosphate-dependent aminotransferase family.</text>
</comment>
<evidence type="ECO:0000256" key="3">
    <source>
        <dbReference type="ARBA" id="ARBA00005029"/>
    </source>
</evidence>
<dbReference type="PANTHER" id="PTHR13693">
    <property type="entry name" value="CLASS II AMINOTRANSFERASE/8-AMINO-7-OXONONANOATE SYNTHASE"/>
    <property type="match status" value="1"/>
</dbReference>
<accession>A0A0F7SGN8</accession>
<sequence length="707" mass="75379">MRVSTQPQSIAPTYLGLLRLAGYLGGYTYLIIGTDQTDELPASFCNQSQPIYTLIQSPLSPAFNRLTAQAIGCPVMGPALEQANGGPLPSGSSRSFSTGCPGQQSAPGRGSIHAYANRTHSRPTVVVTAEDVEQLHRQQGVLIASDQFTGGKCPHAHLAAKAVAEVHAINKNKVAASSPDSFNYEGFYGKELDKKHKDKSYRYFNNINRLAAKFPVAHTANPRDEVDVWCSNDYLGMSKSTVVVEIMKRTLTKYGHGAGGTRNIAGNGSLHLALEDELAALHRKPSALVFSSCYVANDATLATLGSKLPGCVYFSDSSNHASMIEGIRHSGAKKEIWKHNNLTDLEAKLAKYPKETPKIIAFESVYSMCGSVAPIEAICDLADKYGALTFLDEVHAVGMYGPRGAGVAEHLDYEAHLAAGDSPHAIPGSVMDRVDIITGTLGKAWGGVGGYIAGSADMVDLIRSYAAGFIFTTSLPPANVAGARAAVAYQSAYLGDRRLQQINTRALKTELDKKGIPYVPGPSHIIPVLVGDAGLAKQASDTLLNEHGIYVQSINYPTVPVGEERLRITPTPGHTAEQLAHLLGAIESVFNKLGLKRTADWAAIGGRAGVGSPSAEEVKPLWTNEQLGLLDGSAPVVLRNGKKMVTDLDAAEIALRRFHRLLGPAKVKAEVVSVEFDNVSTVDIHSGQSALTQRGAASERRSVEARA</sequence>
<dbReference type="PROSITE" id="PS00599">
    <property type="entry name" value="AA_TRANSFER_CLASS_2"/>
    <property type="match status" value="1"/>
</dbReference>
<dbReference type="InterPro" id="IPR015424">
    <property type="entry name" value="PyrdxlP-dep_Trfase"/>
</dbReference>
<dbReference type="GO" id="GO:0003870">
    <property type="term" value="F:5-aminolevulinate synthase activity"/>
    <property type="evidence" value="ECO:0007669"/>
    <property type="project" value="UniProtKB-EC"/>
</dbReference>
<evidence type="ECO:0000256" key="1">
    <source>
        <dbReference type="ARBA" id="ARBA00001933"/>
    </source>
</evidence>
<feature type="compositionally biased region" description="Basic and acidic residues" evidence="15">
    <location>
        <begin position="697"/>
        <end position="707"/>
    </location>
</feature>
<protein>
    <recommendedName>
        <fullName evidence="6">5-aminolevulinate synthase, mitochondrial</fullName>
        <ecNumber evidence="5">2.3.1.37</ecNumber>
    </recommendedName>
    <alternativeName>
        <fullName evidence="11">5-aminolevulinic acid synthase</fullName>
    </alternativeName>
    <alternativeName>
        <fullName evidence="12">Delta-ALA synthase</fullName>
    </alternativeName>
    <alternativeName>
        <fullName evidence="13">Delta-aminolevulinate synthase</fullName>
    </alternativeName>
</protein>